<dbReference type="SUPFAM" id="SSF57850">
    <property type="entry name" value="RING/U-box"/>
    <property type="match status" value="1"/>
</dbReference>
<dbReference type="PANTHER" id="PTHR25462">
    <property type="entry name" value="BONUS, ISOFORM C-RELATED"/>
    <property type="match status" value="1"/>
</dbReference>
<dbReference type="InterPro" id="IPR013083">
    <property type="entry name" value="Znf_RING/FYVE/PHD"/>
</dbReference>
<dbReference type="GO" id="GO:0060340">
    <property type="term" value="P:positive regulation of type I interferon-mediated signaling pathway"/>
    <property type="evidence" value="ECO:0007669"/>
    <property type="project" value="TreeGrafter"/>
</dbReference>
<evidence type="ECO:0000259" key="5">
    <source>
        <dbReference type="PROSITE" id="PS50089"/>
    </source>
</evidence>
<keyword evidence="2 4" id="KW-0863">Zinc-finger</keyword>
<dbReference type="PANTHER" id="PTHR25462:SF299">
    <property type="entry name" value="E3 UBIQUITIN-PROTEIN LIGASE TRIM56"/>
    <property type="match status" value="1"/>
</dbReference>
<dbReference type="Pfam" id="PF00097">
    <property type="entry name" value="zf-C3HC4"/>
    <property type="match status" value="1"/>
</dbReference>
<dbReference type="InterPro" id="IPR018957">
    <property type="entry name" value="Znf_C3HC4_RING-type"/>
</dbReference>
<dbReference type="InterPro" id="IPR001841">
    <property type="entry name" value="Znf_RING"/>
</dbReference>
<dbReference type="Proteomes" id="UP000004810">
    <property type="component" value="Unassembled WGS sequence"/>
</dbReference>
<evidence type="ECO:0000256" key="1">
    <source>
        <dbReference type="ARBA" id="ARBA00022723"/>
    </source>
</evidence>
<dbReference type="InterPro" id="IPR017907">
    <property type="entry name" value="Znf_RING_CS"/>
</dbReference>
<dbReference type="GO" id="GO:0005654">
    <property type="term" value="C:nucleoplasm"/>
    <property type="evidence" value="ECO:0007669"/>
    <property type="project" value="TreeGrafter"/>
</dbReference>
<accession>J9EAR2</accession>
<reference evidence="7" key="1">
    <citation type="submission" date="2012-08" db="EMBL/GenBank/DDBJ databases">
        <title>The Genome Sequence of Wuchereria bancrofti.</title>
        <authorList>
            <person name="Nutman T.B."/>
            <person name="Fink D.L."/>
            <person name="Russ C."/>
            <person name="Young S."/>
            <person name="Zeng Q."/>
            <person name="Koehrsen M."/>
            <person name="Alvarado L."/>
            <person name="Berlin A."/>
            <person name="Chapman S.B."/>
            <person name="Chen Z."/>
            <person name="Freedman E."/>
            <person name="Gellesch M."/>
            <person name="Goldberg J."/>
            <person name="Griggs A."/>
            <person name="Gujja S."/>
            <person name="Heilman E.R."/>
            <person name="Heiman D."/>
            <person name="Hepburn T."/>
            <person name="Howarth C."/>
            <person name="Jen D."/>
            <person name="Larson L."/>
            <person name="Lewis B."/>
            <person name="Mehta T."/>
            <person name="Park D."/>
            <person name="Pearson M."/>
            <person name="Roberts A."/>
            <person name="Saif S."/>
            <person name="Shea T."/>
            <person name="Shenoy N."/>
            <person name="Sisk P."/>
            <person name="Stolte C."/>
            <person name="Sykes S."/>
            <person name="Walk T."/>
            <person name="White J."/>
            <person name="Yandava C."/>
            <person name="Haas B."/>
            <person name="Henn M.R."/>
            <person name="Nusbaum C."/>
            <person name="Birren B."/>
        </authorList>
    </citation>
    <scope>NUCLEOTIDE SEQUENCE [LARGE SCALE GENOMIC DNA]</scope>
    <source>
        <strain evidence="7">NA</strain>
    </source>
</reference>
<dbReference type="GO" id="GO:0008270">
    <property type="term" value="F:zinc ion binding"/>
    <property type="evidence" value="ECO:0007669"/>
    <property type="project" value="UniProtKB-KW"/>
</dbReference>
<dbReference type="InterPro" id="IPR047153">
    <property type="entry name" value="TRIM45/56/19-like"/>
</dbReference>
<protein>
    <recommendedName>
        <fullName evidence="5">RING-type domain-containing protein</fullName>
    </recommendedName>
</protein>
<evidence type="ECO:0000256" key="4">
    <source>
        <dbReference type="PROSITE-ProRule" id="PRU00175"/>
    </source>
</evidence>
<feature type="non-terminal residue" evidence="6">
    <location>
        <position position="1"/>
    </location>
</feature>
<comment type="caution">
    <text evidence="6">The sequence shown here is derived from an EMBL/GenBank/DDBJ whole genome shotgun (WGS) entry which is preliminary data.</text>
</comment>
<dbReference type="Gene3D" id="3.30.40.10">
    <property type="entry name" value="Zinc/RING finger domain, C3HC4 (zinc finger)"/>
    <property type="match status" value="1"/>
</dbReference>
<dbReference type="GO" id="GO:0045087">
    <property type="term" value="P:innate immune response"/>
    <property type="evidence" value="ECO:0007669"/>
    <property type="project" value="TreeGrafter"/>
</dbReference>
<dbReference type="GO" id="GO:0061630">
    <property type="term" value="F:ubiquitin protein ligase activity"/>
    <property type="evidence" value="ECO:0007669"/>
    <property type="project" value="TreeGrafter"/>
</dbReference>
<name>J9EAR2_WUCBA</name>
<dbReference type="PROSITE" id="PS00518">
    <property type="entry name" value="ZF_RING_1"/>
    <property type="match status" value="1"/>
</dbReference>
<keyword evidence="1" id="KW-0479">Metal-binding</keyword>
<evidence type="ECO:0000256" key="2">
    <source>
        <dbReference type="ARBA" id="ARBA00022771"/>
    </source>
</evidence>
<evidence type="ECO:0000313" key="7">
    <source>
        <dbReference type="Proteomes" id="UP000004810"/>
    </source>
</evidence>
<feature type="domain" description="RING-type" evidence="5">
    <location>
        <begin position="4"/>
        <end position="33"/>
    </location>
</feature>
<evidence type="ECO:0000256" key="3">
    <source>
        <dbReference type="ARBA" id="ARBA00022833"/>
    </source>
</evidence>
<organism evidence="6 7">
    <name type="scientific">Wuchereria bancrofti</name>
    <dbReference type="NCBI Taxonomy" id="6293"/>
    <lineage>
        <taxon>Eukaryota</taxon>
        <taxon>Metazoa</taxon>
        <taxon>Ecdysozoa</taxon>
        <taxon>Nematoda</taxon>
        <taxon>Chromadorea</taxon>
        <taxon>Rhabditida</taxon>
        <taxon>Spirurina</taxon>
        <taxon>Spiruromorpha</taxon>
        <taxon>Filarioidea</taxon>
        <taxon>Onchocercidae</taxon>
        <taxon>Wuchereria</taxon>
    </lineage>
</organism>
<evidence type="ECO:0000313" key="6">
    <source>
        <dbReference type="EMBL" id="EJW74072.1"/>
    </source>
</evidence>
<keyword evidence="3" id="KW-0862">Zinc</keyword>
<sequence length="123" mass="14198">QPKLLPCHHTFCLPCLDNCVDLVHRVLKCPECRAEHPVPYEGVKNFQSNYTLTGFLDIHLQATDDNAAQLEAYIQRYNLERCKICEEKAVLDICAHCEKRACSDCRATHLEMLKRDLTRVLNQ</sequence>
<proteinExistence type="predicted"/>
<dbReference type="PROSITE" id="PS50089">
    <property type="entry name" value="ZF_RING_2"/>
    <property type="match status" value="1"/>
</dbReference>
<feature type="non-terminal residue" evidence="6">
    <location>
        <position position="123"/>
    </location>
</feature>
<gene>
    <name evidence="6" type="ORF">WUBG_15019</name>
</gene>
<dbReference type="EMBL" id="ADBV01012901">
    <property type="protein sequence ID" value="EJW74072.1"/>
    <property type="molecule type" value="Genomic_DNA"/>
</dbReference>
<dbReference type="AlphaFoldDB" id="J9EAR2"/>